<dbReference type="GO" id="GO:0030677">
    <property type="term" value="C:ribonuclease P complex"/>
    <property type="evidence" value="ECO:0007669"/>
    <property type="project" value="UniProtKB-UniRule"/>
</dbReference>
<comment type="similarity">
    <text evidence="8">Belongs to the eukaryotic/archaeal RNase P protein component 4 family.</text>
</comment>
<dbReference type="EMBL" id="DRYK01000009">
    <property type="protein sequence ID" value="HHP67235.1"/>
    <property type="molecule type" value="Genomic_DNA"/>
</dbReference>
<accession>A0A7J3XXE2</accession>
<keyword evidence="5 8" id="KW-0255">Endonuclease</keyword>
<proteinExistence type="inferred from homology"/>
<dbReference type="GO" id="GO:0008270">
    <property type="term" value="F:zinc ion binding"/>
    <property type="evidence" value="ECO:0007669"/>
    <property type="project" value="UniProtKB-UniRule"/>
</dbReference>
<evidence type="ECO:0000256" key="6">
    <source>
        <dbReference type="ARBA" id="ARBA00022801"/>
    </source>
</evidence>
<keyword evidence="4 8" id="KW-0479">Metal-binding</keyword>
<keyword evidence="3 8" id="KW-0540">Nuclease</keyword>
<dbReference type="PANTHER" id="PTHR14742:SF0">
    <property type="entry name" value="RIBONUCLEASE P PROTEIN SUBUNIT P21"/>
    <property type="match status" value="1"/>
</dbReference>
<dbReference type="AlphaFoldDB" id="A0A7J3XXE2"/>
<dbReference type="InterPro" id="IPR016432">
    <property type="entry name" value="RNP4"/>
</dbReference>
<protein>
    <recommendedName>
        <fullName evidence="8">Ribonuclease P protein component 4</fullName>
        <shortName evidence="8">RNase P component 4</shortName>
        <ecNumber evidence="8">3.1.26.5</ecNumber>
    </recommendedName>
    <alternativeName>
        <fullName evidence="8">Rpp21</fullName>
    </alternativeName>
</protein>
<keyword evidence="7 8" id="KW-0862">Zinc</keyword>
<evidence type="ECO:0000256" key="8">
    <source>
        <dbReference type="HAMAP-Rule" id="MF_00757"/>
    </source>
</evidence>
<evidence type="ECO:0000256" key="2">
    <source>
        <dbReference type="ARBA" id="ARBA00022694"/>
    </source>
</evidence>
<evidence type="ECO:0000313" key="9">
    <source>
        <dbReference type="EMBL" id="HHP67235.1"/>
    </source>
</evidence>
<comment type="subunit">
    <text evidence="8">Consists of a catalytic RNA component and at least 4-5 protein subunits.</text>
</comment>
<dbReference type="GO" id="GO:0001682">
    <property type="term" value="P:tRNA 5'-leader removal"/>
    <property type="evidence" value="ECO:0007669"/>
    <property type="project" value="UniProtKB-UniRule"/>
</dbReference>
<comment type="cofactor">
    <cofactor evidence="8">
        <name>Zn(2+)</name>
        <dbReference type="ChEBI" id="CHEBI:29105"/>
    </cofactor>
    <text evidence="8">Binds 1 zinc ion per subunit.</text>
</comment>
<keyword evidence="1 8" id="KW-0963">Cytoplasm</keyword>
<dbReference type="Gene3D" id="1.20.5.420">
    <property type="entry name" value="Immunoglobulin FC, subunit C"/>
    <property type="match status" value="1"/>
</dbReference>
<dbReference type="PANTHER" id="PTHR14742">
    <property type="entry name" value="RIBONUCLEASE P SUBUNIT P21"/>
    <property type="match status" value="1"/>
</dbReference>
<dbReference type="Pfam" id="PF04032">
    <property type="entry name" value="Rpr2"/>
    <property type="match status" value="1"/>
</dbReference>
<comment type="catalytic activity">
    <reaction evidence="8">
        <text>Endonucleolytic cleavage of RNA, removing 5'-extranucleotides from tRNA precursor.</text>
        <dbReference type="EC" id="3.1.26.5"/>
    </reaction>
</comment>
<evidence type="ECO:0000256" key="5">
    <source>
        <dbReference type="ARBA" id="ARBA00022759"/>
    </source>
</evidence>
<keyword evidence="2 8" id="KW-0819">tRNA processing</keyword>
<dbReference type="GO" id="GO:0005737">
    <property type="term" value="C:cytoplasm"/>
    <property type="evidence" value="ECO:0007669"/>
    <property type="project" value="UniProtKB-SubCell"/>
</dbReference>
<comment type="function">
    <text evidence="8">Part of ribonuclease P, a protein complex that generates mature tRNA molecules by cleaving their 5'-ends.</text>
</comment>
<evidence type="ECO:0000256" key="7">
    <source>
        <dbReference type="ARBA" id="ARBA00022833"/>
    </source>
</evidence>
<sequence length="115" mass="13585">MLLSRILRDLALQRMRILYDLSVEAVRKGDKELARRYISLIIELAGKGRTRPPRYIRRGYCRRCRIPLIPGLTARYRIVSESKGSRLVITCIECGWRRRLMIKSKRRLRGDSRAK</sequence>
<evidence type="ECO:0000256" key="1">
    <source>
        <dbReference type="ARBA" id="ARBA00022490"/>
    </source>
</evidence>
<comment type="caution">
    <text evidence="9">The sequence shown here is derived from an EMBL/GenBank/DDBJ whole genome shotgun (WGS) entry which is preliminary data.</text>
</comment>
<feature type="binding site" evidence="8">
    <location>
        <position position="94"/>
    </location>
    <ligand>
        <name>Zn(2+)</name>
        <dbReference type="ChEBI" id="CHEBI:29105"/>
    </ligand>
</feature>
<dbReference type="PIRSF" id="PIRSF004878">
    <property type="entry name" value="RNase_P_4"/>
    <property type="match status" value="1"/>
</dbReference>
<evidence type="ECO:0000256" key="3">
    <source>
        <dbReference type="ARBA" id="ARBA00022722"/>
    </source>
</evidence>
<gene>
    <name evidence="8" type="primary">rnp4</name>
    <name evidence="9" type="ORF">ENM60_00315</name>
</gene>
<comment type="subcellular location">
    <subcellularLocation>
        <location evidence="8">Cytoplasm</location>
    </subcellularLocation>
</comment>
<dbReference type="EC" id="3.1.26.5" evidence="8"/>
<dbReference type="GO" id="GO:0004526">
    <property type="term" value="F:ribonuclease P activity"/>
    <property type="evidence" value="ECO:0007669"/>
    <property type="project" value="UniProtKB-UniRule"/>
</dbReference>
<dbReference type="HAMAP" id="MF_00757">
    <property type="entry name" value="RNase_P_4"/>
    <property type="match status" value="1"/>
</dbReference>
<organism evidence="9">
    <name type="scientific">Thermogladius calderae</name>
    <dbReference type="NCBI Taxonomy" id="1200300"/>
    <lineage>
        <taxon>Archaea</taxon>
        <taxon>Thermoproteota</taxon>
        <taxon>Thermoprotei</taxon>
        <taxon>Desulfurococcales</taxon>
        <taxon>Desulfurococcaceae</taxon>
        <taxon>Thermogladius</taxon>
    </lineage>
</organism>
<reference evidence="9" key="1">
    <citation type="journal article" date="2020" name="mSystems">
        <title>Genome- and Community-Level Interaction Insights into Carbon Utilization and Element Cycling Functions of Hydrothermarchaeota in Hydrothermal Sediment.</title>
        <authorList>
            <person name="Zhou Z."/>
            <person name="Liu Y."/>
            <person name="Xu W."/>
            <person name="Pan J."/>
            <person name="Luo Z.H."/>
            <person name="Li M."/>
        </authorList>
    </citation>
    <scope>NUCLEOTIDE SEQUENCE [LARGE SCALE GENOMIC DNA]</scope>
    <source>
        <strain evidence="9">SpSt-110</strain>
    </source>
</reference>
<name>A0A7J3XXE2_9CREN</name>
<feature type="binding site" evidence="8">
    <location>
        <position position="64"/>
    </location>
    <ligand>
        <name>Zn(2+)</name>
        <dbReference type="ChEBI" id="CHEBI:29105"/>
    </ligand>
</feature>
<feature type="binding site" evidence="8">
    <location>
        <position position="91"/>
    </location>
    <ligand>
        <name>Zn(2+)</name>
        <dbReference type="ChEBI" id="CHEBI:29105"/>
    </ligand>
</feature>
<feature type="binding site" evidence="8">
    <location>
        <position position="61"/>
    </location>
    <ligand>
        <name>Zn(2+)</name>
        <dbReference type="ChEBI" id="CHEBI:29105"/>
    </ligand>
</feature>
<dbReference type="InterPro" id="IPR007175">
    <property type="entry name" value="Rpr2/Snm1/Rpp21"/>
</dbReference>
<keyword evidence="6 8" id="KW-0378">Hydrolase</keyword>
<dbReference type="Gene3D" id="6.20.50.20">
    <property type="match status" value="1"/>
</dbReference>
<evidence type="ECO:0000256" key="4">
    <source>
        <dbReference type="ARBA" id="ARBA00022723"/>
    </source>
</evidence>